<dbReference type="RefSeq" id="WP_046042650.1">
    <property type="nucleotide sequence ID" value="NZ_LACC01000029.1"/>
</dbReference>
<evidence type="ECO:0000313" key="3">
    <source>
        <dbReference type="Proteomes" id="UP000033588"/>
    </source>
</evidence>
<organism evidence="2 3">
    <name type="scientific">Pseudomonas fluorescens</name>
    <dbReference type="NCBI Taxonomy" id="294"/>
    <lineage>
        <taxon>Bacteria</taxon>
        <taxon>Pseudomonadati</taxon>
        <taxon>Pseudomonadota</taxon>
        <taxon>Gammaproteobacteria</taxon>
        <taxon>Pseudomonadales</taxon>
        <taxon>Pseudomonadaceae</taxon>
        <taxon>Pseudomonas</taxon>
    </lineage>
</organism>
<sequence>MHFPSSFLIVPVFLTLGYCGSAHAYDAFNLSTQGIVASGYATSLVTSAPFDHKLLLAAHDDAAAFIASDGQLRGARLESALRYLRRTQAKLHASDLELAQAILVQ</sequence>
<dbReference type="NCBIfam" id="TIGR02448">
    <property type="entry name" value="conserverd hypothetical protein"/>
    <property type="match status" value="1"/>
</dbReference>
<evidence type="ECO:0000256" key="1">
    <source>
        <dbReference type="SAM" id="SignalP"/>
    </source>
</evidence>
<evidence type="ECO:0000313" key="2">
    <source>
        <dbReference type="EMBL" id="KJZ42564.1"/>
    </source>
</evidence>
<dbReference type="OrthoDB" id="6899961at2"/>
<dbReference type="AlphaFoldDB" id="A0A0F4TEQ7"/>
<proteinExistence type="predicted"/>
<feature type="chain" id="PRO_5002479024" evidence="1">
    <location>
        <begin position="25"/>
        <end position="105"/>
    </location>
</feature>
<accession>A0A0F4TEQ7</accession>
<name>A0A0F4TEQ7_PSEFL</name>
<dbReference type="Proteomes" id="UP000033588">
    <property type="component" value="Unassembled WGS sequence"/>
</dbReference>
<dbReference type="InterPro" id="IPR012661">
    <property type="entry name" value="CHP02448"/>
</dbReference>
<protein>
    <submittedName>
        <fullName evidence="2">Holliday junction resolvase</fullName>
    </submittedName>
</protein>
<dbReference type="EMBL" id="LACC01000029">
    <property type="protein sequence ID" value="KJZ42564.1"/>
    <property type="molecule type" value="Genomic_DNA"/>
</dbReference>
<feature type="signal peptide" evidence="1">
    <location>
        <begin position="1"/>
        <end position="24"/>
    </location>
</feature>
<keyword evidence="1" id="KW-0732">Signal</keyword>
<dbReference type="Pfam" id="PF09498">
    <property type="entry name" value="DUF2388"/>
    <property type="match status" value="1"/>
</dbReference>
<comment type="caution">
    <text evidence="2">The sequence shown here is derived from an EMBL/GenBank/DDBJ whole genome shotgun (WGS) entry which is preliminary data.</text>
</comment>
<dbReference type="PATRIC" id="fig|294.132.peg.3679"/>
<gene>
    <name evidence="2" type="ORF">VC35_22360</name>
</gene>
<reference evidence="2 3" key="1">
    <citation type="submission" date="2015-03" db="EMBL/GenBank/DDBJ databases">
        <title>Comparative genomics of Pseudomonas insights into diversity of traits involved in vanlence and defense.</title>
        <authorList>
            <person name="Qin Y."/>
        </authorList>
    </citation>
    <scope>NUCLEOTIDE SEQUENCE [LARGE SCALE GENOMIC DNA]</scope>
    <source>
        <strain evidence="2 3">C8</strain>
    </source>
</reference>